<dbReference type="RefSeq" id="WP_344201356.1">
    <property type="nucleotide sequence ID" value="NZ_BAAAND010000013.1"/>
</dbReference>
<evidence type="ECO:0000256" key="3">
    <source>
        <dbReference type="ARBA" id="ARBA00022989"/>
    </source>
</evidence>
<sequence>MNTIVWIFTGALGVVFTISGVLKVTMSRDRLIATGQTGIAPFPMPLVRLVAVCELLAVAGLFAPWLSGTARVLTPLAAVGLCVVMVGAATSHSSLREPRSTAANTVLLALAAFVAAARFAAL</sequence>
<accession>A0ABP4QRX0</accession>
<name>A0ABP4QRX0_9ACTN</name>
<feature type="transmembrane region" description="Helical" evidence="5">
    <location>
        <begin position="102"/>
        <end position="121"/>
    </location>
</feature>
<evidence type="ECO:0000313" key="6">
    <source>
        <dbReference type="EMBL" id="GAA1614805.1"/>
    </source>
</evidence>
<evidence type="ECO:0000256" key="2">
    <source>
        <dbReference type="ARBA" id="ARBA00022692"/>
    </source>
</evidence>
<feature type="transmembrane region" description="Helical" evidence="5">
    <location>
        <begin position="46"/>
        <end position="66"/>
    </location>
</feature>
<evidence type="ECO:0000256" key="5">
    <source>
        <dbReference type="SAM" id="Phobius"/>
    </source>
</evidence>
<protein>
    <submittedName>
        <fullName evidence="6">DoxX family protein</fullName>
    </submittedName>
</protein>
<proteinExistence type="predicted"/>
<feature type="transmembrane region" description="Helical" evidence="5">
    <location>
        <begin position="72"/>
        <end position="90"/>
    </location>
</feature>
<reference evidence="7" key="1">
    <citation type="journal article" date="2019" name="Int. J. Syst. Evol. Microbiol.">
        <title>The Global Catalogue of Microorganisms (GCM) 10K type strain sequencing project: providing services to taxonomists for standard genome sequencing and annotation.</title>
        <authorList>
            <consortium name="The Broad Institute Genomics Platform"/>
            <consortium name="The Broad Institute Genome Sequencing Center for Infectious Disease"/>
            <person name="Wu L."/>
            <person name="Ma J."/>
        </authorList>
    </citation>
    <scope>NUCLEOTIDE SEQUENCE [LARGE SCALE GENOMIC DNA]</scope>
    <source>
        <strain evidence="7">JCM 14304</strain>
    </source>
</reference>
<evidence type="ECO:0000256" key="4">
    <source>
        <dbReference type="ARBA" id="ARBA00023136"/>
    </source>
</evidence>
<dbReference type="Proteomes" id="UP001500190">
    <property type="component" value="Unassembled WGS sequence"/>
</dbReference>
<keyword evidence="7" id="KW-1185">Reference proteome</keyword>
<keyword evidence="2 5" id="KW-0812">Transmembrane</keyword>
<feature type="transmembrane region" description="Helical" evidence="5">
    <location>
        <begin position="6"/>
        <end position="25"/>
    </location>
</feature>
<dbReference type="Pfam" id="PF13564">
    <property type="entry name" value="DoxX_2"/>
    <property type="match status" value="1"/>
</dbReference>
<evidence type="ECO:0000256" key="1">
    <source>
        <dbReference type="ARBA" id="ARBA00004141"/>
    </source>
</evidence>
<organism evidence="6 7">
    <name type="scientific">Kribbella karoonensis</name>
    <dbReference type="NCBI Taxonomy" id="324851"/>
    <lineage>
        <taxon>Bacteria</taxon>
        <taxon>Bacillati</taxon>
        <taxon>Actinomycetota</taxon>
        <taxon>Actinomycetes</taxon>
        <taxon>Propionibacteriales</taxon>
        <taxon>Kribbellaceae</taxon>
        <taxon>Kribbella</taxon>
    </lineage>
</organism>
<evidence type="ECO:0000313" key="7">
    <source>
        <dbReference type="Proteomes" id="UP001500190"/>
    </source>
</evidence>
<dbReference type="InterPro" id="IPR032808">
    <property type="entry name" value="DoxX"/>
</dbReference>
<keyword evidence="4 5" id="KW-0472">Membrane</keyword>
<dbReference type="EMBL" id="BAAAND010000013">
    <property type="protein sequence ID" value="GAA1614805.1"/>
    <property type="molecule type" value="Genomic_DNA"/>
</dbReference>
<keyword evidence="3 5" id="KW-1133">Transmembrane helix</keyword>
<comment type="subcellular location">
    <subcellularLocation>
        <location evidence="1">Membrane</location>
        <topology evidence="1">Multi-pass membrane protein</topology>
    </subcellularLocation>
</comment>
<gene>
    <name evidence="6" type="ORF">GCM10009742_77830</name>
</gene>
<comment type="caution">
    <text evidence="6">The sequence shown here is derived from an EMBL/GenBank/DDBJ whole genome shotgun (WGS) entry which is preliminary data.</text>
</comment>